<organism evidence="2 3">
    <name type="scientific">Aquatica leii</name>
    <dbReference type="NCBI Taxonomy" id="1421715"/>
    <lineage>
        <taxon>Eukaryota</taxon>
        <taxon>Metazoa</taxon>
        <taxon>Ecdysozoa</taxon>
        <taxon>Arthropoda</taxon>
        <taxon>Hexapoda</taxon>
        <taxon>Insecta</taxon>
        <taxon>Pterygota</taxon>
        <taxon>Neoptera</taxon>
        <taxon>Endopterygota</taxon>
        <taxon>Coleoptera</taxon>
        <taxon>Polyphaga</taxon>
        <taxon>Elateriformia</taxon>
        <taxon>Elateroidea</taxon>
        <taxon>Lampyridae</taxon>
        <taxon>Luciolinae</taxon>
        <taxon>Aquatica</taxon>
    </lineage>
</organism>
<dbReference type="InterPro" id="IPR006170">
    <property type="entry name" value="PBP/GOBP"/>
</dbReference>
<sequence>MLQITCILFVIVVSIQAQGHGSLEIEMQCLEELNMTMGQVLPYIHTITDPKDKEGVGEFLACAWKEHGIIDENGHVSGENVAKYIIDIYSSLNLTNEQEDQIREESKQCEKLKAKELSTLAVKVKNCILITVDNLSFLPNP</sequence>
<keyword evidence="1" id="KW-0732">Signal</keyword>
<feature type="chain" id="PRO_5042825323" evidence="1">
    <location>
        <begin position="18"/>
        <end position="141"/>
    </location>
</feature>
<reference evidence="3" key="1">
    <citation type="submission" date="2023-01" db="EMBL/GenBank/DDBJ databases">
        <title>Key to firefly adult light organ development and bioluminescence: homeobox transcription factors regulate luciferase expression and transportation to peroxisome.</title>
        <authorList>
            <person name="Fu X."/>
        </authorList>
    </citation>
    <scope>NUCLEOTIDE SEQUENCE [LARGE SCALE GENOMIC DNA]</scope>
</reference>
<dbReference type="Proteomes" id="UP001353858">
    <property type="component" value="Unassembled WGS sequence"/>
</dbReference>
<evidence type="ECO:0000313" key="3">
    <source>
        <dbReference type="Proteomes" id="UP001353858"/>
    </source>
</evidence>
<comment type="caution">
    <text evidence="2">The sequence shown here is derived from an EMBL/GenBank/DDBJ whole genome shotgun (WGS) entry which is preliminary data.</text>
</comment>
<proteinExistence type="predicted"/>
<dbReference type="InterPro" id="IPR036728">
    <property type="entry name" value="PBP_GOBP_sf"/>
</dbReference>
<feature type="signal peptide" evidence="1">
    <location>
        <begin position="1"/>
        <end position="17"/>
    </location>
</feature>
<name>A0AAN7SJ37_9COLE</name>
<evidence type="ECO:0000256" key="1">
    <source>
        <dbReference type="SAM" id="SignalP"/>
    </source>
</evidence>
<dbReference type="Pfam" id="PF01395">
    <property type="entry name" value="PBP_GOBP"/>
    <property type="match status" value="1"/>
</dbReference>
<dbReference type="CDD" id="cd23992">
    <property type="entry name" value="PBP_GOBP"/>
    <property type="match status" value="1"/>
</dbReference>
<dbReference type="GO" id="GO:0005549">
    <property type="term" value="F:odorant binding"/>
    <property type="evidence" value="ECO:0007669"/>
    <property type="project" value="InterPro"/>
</dbReference>
<gene>
    <name evidence="2" type="ORF">RN001_000268</name>
</gene>
<dbReference type="EMBL" id="JARPUR010000001">
    <property type="protein sequence ID" value="KAK4883997.1"/>
    <property type="molecule type" value="Genomic_DNA"/>
</dbReference>
<evidence type="ECO:0000313" key="2">
    <source>
        <dbReference type="EMBL" id="KAK4883997.1"/>
    </source>
</evidence>
<dbReference type="SUPFAM" id="SSF47565">
    <property type="entry name" value="Insect pheromone/odorant-binding proteins"/>
    <property type="match status" value="1"/>
</dbReference>
<dbReference type="AlphaFoldDB" id="A0AAN7SJ37"/>
<protein>
    <submittedName>
        <fullName evidence="2">Uncharacterized protein</fullName>
    </submittedName>
</protein>
<accession>A0AAN7SJ37</accession>
<dbReference type="Gene3D" id="1.10.238.20">
    <property type="entry name" value="Pheromone/general odorant binding protein domain"/>
    <property type="match status" value="1"/>
</dbReference>
<keyword evidence="3" id="KW-1185">Reference proteome</keyword>